<sequence>MKVNGLKRDTVAVRYGPPGALVPRDLLIRPEQLNLTRVDCEGQALLLVPFDQVEYAPEEQALSLKFAVEKYPAQVLDVQDARINSSRSLTTLPVWYLDFNVSARKQQNLFSQQATVGVNVAVDQLQARLGVKEIFQNNQVSVQGQGHVHYPLSPHWMASGLWNMPRSGLSLLSGASGNLFSGVQVQGGEKPSHFLEPISLLIQHPSSVVVLVDGQVLMVKEVDPGPLKVEHVLLPNGKGTVSVVVQNAVKAERFDYPYETPADLLRPGAYQALLFAGWNESKNAPQVGATAAYGLGAGWLVEGEAVWEGQQTAEASITGLWKQDVHQFGVQLGLNHQKDAGFSPHLKSRYIFNQQPWTLTAQLDMPLSAPFTPFVQATAGLQQDAFGLQLTGQFDSARHLVSGRLQGNWNLQEGSSVYAYVSADNRQNYRVGLGGRFKLDPQITGAVEVNKAIPSGPVQAQATLVYQPDAQNTVTLAADLQQATLSHHYDGVVETDVSVSTRLDASASIQGSVTLVGDQFYLSREQQGSAILVKVGIPDIPLYVNGQLEGKTNAAGELLVLGLPSNRAITVGVNLNDLPFNITTEQESETVTLGQQGMAVLDWTSRFQVSTWVQFLILDQPVRNGTLRVGGSTYPLDDQGWGLLNAVSEAASAVLETEDGQTCNLTLASQQEQYTCEMVFDDSATVPPVEEPATTGPASHPPVAP</sequence>
<accession>A0A511N7Z3</accession>
<keyword evidence="3" id="KW-1185">Reference proteome</keyword>
<evidence type="ECO:0008006" key="4">
    <source>
        <dbReference type="Google" id="ProtNLM"/>
    </source>
</evidence>
<gene>
    <name evidence="2" type="ORF">DC3_41760</name>
</gene>
<name>A0A511N7Z3_DEIC1</name>
<reference evidence="2 3" key="1">
    <citation type="submission" date="2019-07" db="EMBL/GenBank/DDBJ databases">
        <title>Whole genome shotgun sequence of Deinococcus cellulosilyticus NBRC 106333.</title>
        <authorList>
            <person name="Hosoyama A."/>
            <person name="Uohara A."/>
            <person name="Ohji S."/>
            <person name="Ichikawa N."/>
        </authorList>
    </citation>
    <scope>NUCLEOTIDE SEQUENCE [LARGE SCALE GENOMIC DNA]</scope>
    <source>
        <strain evidence="2 3">NBRC 106333</strain>
    </source>
</reference>
<dbReference type="GO" id="GO:0009279">
    <property type="term" value="C:cell outer membrane"/>
    <property type="evidence" value="ECO:0007669"/>
    <property type="project" value="TreeGrafter"/>
</dbReference>
<evidence type="ECO:0000313" key="2">
    <source>
        <dbReference type="EMBL" id="GEM48541.1"/>
    </source>
</evidence>
<feature type="region of interest" description="Disordered" evidence="1">
    <location>
        <begin position="686"/>
        <end position="705"/>
    </location>
</feature>
<dbReference type="PANTHER" id="PTHR30451">
    <property type="entry name" value="OUTER MEMBRANE USHER PROTEIN"/>
    <property type="match status" value="1"/>
</dbReference>
<organism evidence="2 3">
    <name type="scientific">Deinococcus cellulosilyticus (strain DSM 18568 / NBRC 106333 / KACC 11606 / 5516J-15)</name>
    <dbReference type="NCBI Taxonomy" id="1223518"/>
    <lineage>
        <taxon>Bacteria</taxon>
        <taxon>Thermotogati</taxon>
        <taxon>Deinococcota</taxon>
        <taxon>Deinococci</taxon>
        <taxon>Deinococcales</taxon>
        <taxon>Deinococcaceae</taxon>
        <taxon>Deinococcus</taxon>
    </lineage>
</organism>
<protein>
    <recommendedName>
        <fullName evidence="4">Fimbrial biogenesis outer membrane usher protein</fullName>
    </recommendedName>
</protein>
<dbReference type="GO" id="GO:0015473">
    <property type="term" value="F:fimbrial usher porin activity"/>
    <property type="evidence" value="ECO:0007669"/>
    <property type="project" value="InterPro"/>
</dbReference>
<comment type="caution">
    <text evidence="2">The sequence shown here is derived from an EMBL/GenBank/DDBJ whole genome shotgun (WGS) entry which is preliminary data.</text>
</comment>
<evidence type="ECO:0000313" key="3">
    <source>
        <dbReference type="Proteomes" id="UP000321306"/>
    </source>
</evidence>
<dbReference type="PANTHER" id="PTHR30451:SF5">
    <property type="entry name" value="SLR0019 PROTEIN"/>
    <property type="match status" value="1"/>
</dbReference>
<evidence type="ECO:0000256" key="1">
    <source>
        <dbReference type="SAM" id="MobiDB-lite"/>
    </source>
</evidence>
<dbReference type="EMBL" id="BJXB01000022">
    <property type="protein sequence ID" value="GEM48541.1"/>
    <property type="molecule type" value="Genomic_DNA"/>
</dbReference>
<dbReference type="Proteomes" id="UP000321306">
    <property type="component" value="Unassembled WGS sequence"/>
</dbReference>
<dbReference type="GO" id="GO:0009297">
    <property type="term" value="P:pilus assembly"/>
    <property type="evidence" value="ECO:0007669"/>
    <property type="project" value="InterPro"/>
</dbReference>
<proteinExistence type="predicted"/>
<dbReference type="Gene3D" id="2.60.40.3110">
    <property type="match status" value="1"/>
</dbReference>
<dbReference type="InterPro" id="IPR000015">
    <property type="entry name" value="Fimb_usher"/>
</dbReference>
<dbReference type="Gene3D" id="2.60.40.2610">
    <property type="entry name" value="Outer membrane usher protein FimD, plug domain"/>
    <property type="match status" value="1"/>
</dbReference>
<dbReference type="AlphaFoldDB" id="A0A511N7Z3"/>
<dbReference type="InterPro" id="IPR042186">
    <property type="entry name" value="FimD_plug_dom"/>
</dbReference>